<evidence type="ECO:0000256" key="6">
    <source>
        <dbReference type="ARBA" id="ARBA00023163"/>
    </source>
</evidence>
<organism evidence="10 11">
    <name type="scientific">Desmophyllum pertusum</name>
    <dbReference type="NCBI Taxonomy" id="174260"/>
    <lineage>
        <taxon>Eukaryota</taxon>
        <taxon>Metazoa</taxon>
        <taxon>Cnidaria</taxon>
        <taxon>Anthozoa</taxon>
        <taxon>Hexacorallia</taxon>
        <taxon>Scleractinia</taxon>
        <taxon>Caryophylliina</taxon>
        <taxon>Caryophylliidae</taxon>
        <taxon>Desmophyllum</taxon>
    </lineage>
</organism>
<dbReference type="GO" id="GO:0000981">
    <property type="term" value="F:DNA-binding transcription factor activity, RNA polymerase II-specific"/>
    <property type="evidence" value="ECO:0007669"/>
    <property type="project" value="TreeGrafter"/>
</dbReference>
<dbReference type="Pfam" id="PF01753">
    <property type="entry name" value="zf-MYND"/>
    <property type="match status" value="1"/>
</dbReference>
<dbReference type="PROSITE" id="PS01360">
    <property type="entry name" value="ZF_MYND_1"/>
    <property type="match status" value="1"/>
</dbReference>
<evidence type="ECO:0000256" key="2">
    <source>
        <dbReference type="ARBA" id="ARBA00022771"/>
    </source>
</evidence>
<dbReference type="PANTHER" id="PTHR10237">
    <property type="entry name" value="DEFORMED EPIDERMAL AUTOREGULATORY FACTOR 1 HOMOLOG SUPPRESSIN"/>
    <property type="match status" value="1"/>
</dbReference>
<keyword evidence="1" id="KW-0479">Metal-binding</keyword>
<evidence type="ECO:0000256" key="8">
    <source>
        <dbReference type="PROSITE-ProRule" id="PRU00134"/>
    </source>
</evidence>
<sequence>MTKYDSQGVPVLSFHNPAGTALYPTGLYTYAMGNTRGRDLTELVGTSNEQHLDLLLLASGDVRNVLCTVSELSLRKHGERPKSLKFHLNDYDPTVVARNVVLLEVASAINPDITADMDFLWNIWYNLALSKAHFDRLRNILSELLEKNFDGDESFLKFQNIAVLRECVAIWKDWIDLDLKVTSVQEERNRLIEERDFKIDRQCNSILTQMMMAINEGADILLPTPENPFYKEIKHWYSEGSTSDESDKTNPTLVRPFVHKWKQHYNSCAFESYLPIERNDFFRQDLTRCKSLTAACKENLTLMVKSFQQQKQNHSTTLEVTLWTGDALGLCTSGFPPDLLFDVIDTSNVSDHTGLLNVLICCAPRLKVPNTSLLYTSSMIWSGGCENIEEFYNKCVGVPVQLLPTVLGVKLAVDLDLGSNKLPDKIESTDEILCWVKAEPKRTLLTIDQASDVVQALLRLAERCFNLLKVQSSQVYGVTLSSPLTFLRIIHQIQPLFRGGATQIFDLLENELPADFNKKFGLSWNLLKSSIGSRQEPIVEIKASINISVASWYNGTPMPMICIVEESVFKQAQLQWLFGLSESVEPTTFSAIYNSLRYDDVARIVTFHLRERDWNKLKSNSWMWISCSDMNPVINREPVHIGDETVESVERIDPVEKFGLSSVQTFIVTESNTNCQVLKALKVEENTLSYFAELEILDSVSCKAKAMKITFQPVNCPTEVHIGFEGAKGDTFNMYFSCSVDQKSSKFQISRTRGKVFCRITKREDGTVGELVVQNPAPVPFHALTLWDAKLHDIRIWRKMFRTKLDLELKIQGKSGSPLFNLRETITIILNKHVEDPKVPMVYCVDEPGIIEEPYYTSHDMARKKGFVVKVQEMYKWKNMPVAQVLFFDCQQFADMLRNDSTDKRLMGAFFSVSFCHFTYGIPADQQEKSLFLKMLYTNAARVPQESGSDVWKNSYITLLFPRERTDFDRAGSKMRGFPFNPFLPPETSQSEEDFSPESFSEFLADMLLHQMTPFDTGMDHASVFDPPHWAAPLREPTCAFCRSKTGDLKRCSGCKRVFYCSKKCQKHHWKEHKPDCKSIS</sequence>
<evidence type="ECO:0000256" key="1">
    <source>
        <dbReference type="ARBA" id="ARBA00022723"/>
    </source>
</evidence>
<evidence type="ECO:0000313" key="11">
    <source>
        <dbReference type="Proteomes" id="UP001163046"/>
    </source>
</evidence>
<dbReference type="InterPro" id="IPR002893">
    <property type="entry name" value="Znf_MYND"/>
</dbReference>
<keyword evidence="4" id="KW-0805">Transcription regulation</keyword>
<name>A0A9X0CCR3_9CNID</name>
<reference evidence="10" key="1">
    <citation type="submission" date="2023-01" db="EMBL/GenBank/DDBJ databases">
        <title>Genome assembly of the deep-sea coral Lophelia pertusa.</title>
        <authorList>
            <person name="Herrera S."/>
            <person name="Cordes E."/>
        </authorList>
    </citation>
    <scope>NUCLEOTIDE SEQUENCE</scope>
    <source>
        <strain evidence="10">USNM1676648</strain>
        <tissue evidence="10">Polyp</tissue>
    </source>
</reference>
<accession>A0A9X0CCR3</accession>
<evidence type="ECO:0000256" key="7">
    <source>
        <dbReference type="ARBA" id="ARBA00023242"/>
    </source>
</evidence>
<keyword evidence="2 8" id="KW-0863">Zinc-finger</keyword>
<dbReference type="PANTHER" id="PTHR10237:SF1">
    <property type="entry name" value="DEFORMED EPIDERMAL AUTOREGULATORY FACTOR 1 HOMOLOG"/>
    <property type="match status" value="1"/>
</dbReference>
<feature type="domain" description="MYND-type" evidence="9">
    <location>
        <begin position="1039"/>
        <end position="1077"/>
    </location>
</feature>
<keyword evidence="11" id="KW-1185">Reference proteome</keyword>
<dbReference type="SUPFAM" id="SSF144232">
    <property type="entry name" value="HIT/MYND zinc finger-like"/>
    <property type="match status" value="1"/>
</dbReference>
<evidence type="ECO:0000259" key="9">
    <source>
        <dbReference type="PROSITE" id="PS50865"/>
    </source>
</evidence>
<dbReference type="GO" id="GO:0005634">
    <property type="term" value="C:nucleus"/>
    <property type="evidence" value="ECO:0007669"/>
    <property type="project" value="TreeGrafter"/>
</dbReference>
<comment type="caution">
    <text evidence="10">The sequence shown here is derived from an EMBL/GenBank/DDBJ whole genome shotgun (WGS) entry which is preliminary data.</text>
</comment>
<dbReference type="PROSITE" id="PS50865">
    <property type="entry name" value="ZF_MYND_2"/>
    <property type="match status" value="1"/>
</dbReference>
<gene>
    <name evidence="10" type="primary">MSS51_3</name>
    <name evidence="10" type="ORF">OS493_030889</name>
</gene>
<keyword evidence="6" id="KW-0804">Transcription</keyword>
<protein>
    <submittedName>
        <fullName evidence="10">Translational activator for mitochondrial COX1</fullName>
    </submittedName>
</protein>
<dbReference type="AlphaFoldDB" id="A0A9X0CCR3"/>
<dbReference type="InterPro" id="IPR027974">
    <property type="entry name" value="DUF4470"/>
</dbReference>
<keyword evidence="3" id="KW-0862">Zinc</keyword>
<evidence type="ECO:0000256" key="3">
    <source>
        <dbReference type="ARBA" id="ARBA00022833"/>
    </source>
</evidence>
<dbReference type="GO" id="GO:0008270">
    <property type="term" value="F:zinc ion binding"/>
    <property type="evidence" value="ECO:0007669"/>
    <property type="project" value="UniProtKB-KW"/>
</dbReference>
<dbReference type="InterPro" id="IPR024119">
    <property type="entry name" value="TF_DEAF-1"/>
</dbReference>
<proteinExistence type="predicted"/>
<dbReference type="EMBL" id="MU827811">
    <property type="protein sequence ID" value="KAJ7323763.1"/>
    <property type="molecule type" value="Genomic_DNA"/>
</dbReference>
<keyword evidence="7" id="KW-0539">Nucleus</keyword>
<dbReference type="Pfam" id="PF14737">
    <property type="entry name" value="DUF4470"/>
    <property type="match status" value="1"/>
</dbReference>
<keyword evidence="5" id="KW-0238">DNA-binding</keyword>
<evidence type="ECO:0000256" key="4">
    <source>
        <dbReference type="ARBA" id="ARBA00023015"/>
    </source>
</evidence>
<dbReference type="OrthoDB" id="5958408at2759"/>
<evidence type="ECO:0000313" key="10">
    <source>
        <dbReference type="EMBL" id="KAJ7323763.1"/>
    </source>
</evidence>
<dbReference type="Gene3D" id="6.10.140.2220">
    <property type="match status" value="1"/>
</dbReference>
<evidence type="ECO:0000256" key="5">
    <source>
        <dbReference type="ARBA" id="ARBA00023125"/>
    </source>
</evidence>
<dbReference type="Proteomes" id="UP001163046">
    <property type="component" value="Unassembled WGS sequence"/>
</dbReference>